<protein>
    <submittedName>
        <fullName evidence="1">Uncharacterized protein</fullName>
    </submittedName>
</protein>
<proteinExistence type="predicted"/>
<reference evidence="1" key="1">
    <citation type="journal article" date="2015" name="Nature">
        <title>Complex archaea that bridge the gap between prokaryotes and eukaryotes.</title>
        <authorList>
            <person name="Spang A."/>
            <person name="Saw J.H."/>
            <person name="Jorgensen S.L."/>
            <person name="Zaremba-Niedzwiedzka K."/>
            <person name="Martijn J."/>
            <person name="Lind A.E."/>
            <person name="van Eijk R."/>
            <person name="Schleper C."/>
            <person name="Guy L."/>
            <person name="Ettema T.J."/>
        </authorList>
    </citation>
    <scope>NUCLEOTIDE SEQUENCE</scope>
</reference>
<dbReference type="EMBL" id="LAZR01002579">
    <property type="protein sequence ID" value="KKN28231.1"/>
    <property type="molecule type" value="Genomic_DNA"/>
</dbReference>
<sequence>MPGMTEATVISLPASANLSSSQFCAVTVDSSGEVALAQGNKAVPDAIIGILQNKPTAQGKAAAVQIDGISKFRAGGALSTLGAKITSTSAGKGVDAVTTDIIIGTLLETAGGDDEIISVLIHIYEVITM</sequence>
<accession>A0A0F9RTC6</accession>
<dbReference type="AlphaFoldDB" id="A0A0F9RTC6"/>
<organism evidence="1">
    <name type="scientific">marine sediment metagenome</name>
    <dbReference type="NCBI Taxonomy" id="412755"/>
    <lineage>
        <taxon>unclassified sequences</taxon>
        <taxon>metagenomes</taxon>
        <taxon>ecological metagenomes</taxon>
    </lineage>
</organism>
<name>A0A0F9RTC6_9ZZZZ</name>
<gene>
    <name evidence="1" type="ORF">LCGC14_0856410</name>
</gene>
<evidence type="ECO:0000313" key="1">
    <source>
        <dbReference type="EMBL" id="KKN28231.1"/>
    </source>
</evidence>
<comment type="caution">
    <text evidence="1">The sequence shown here is derived from an EMBL/GenBank/DDBJ whole genome shotgun (WGS) entry which is preliminary data.</text>
</comment>